<evidence type="ECO:0000313" key="3">
    <source>
        <dbReference type="Proteomes" id="UP000682111"/>
    </source>
</evidence>
<sequence>MKKVVVRVNDLLHKYNMSISELHIRTGIRRAALSELANGKRERIQFEHIEKIANTLSIEDIRDIITLVEVPGDFEELEN</sequence>
<feature type="domain" description="HTH cro/C1-type" evidence="1">
    <location>
        <begin position="9"/>
        <end position="68"/>
    </location>
</feature>
<dbReference type="InterPro" id="IPR001387">
    <property type="entry name" value="Cro/C1-type_HTH"/>
</dbReference>
<dbReference type="AlphaFoldDB" id="A0A919WK66"/>
<dbReference type="GO" id="GO:0003677">
    <property type="term" value="F:DNA binding"/>
    <property type="evidence" value="ECO:0007669"/>
    <property type="project" value="InterPro"/>
</dbReference>
<comment type="caution">
    <text evidence="2">The sequence shown here is derived from an EMBL/GenBank/DDBJ whole genome shotgun (WGS) entry which is preliminary data.</text>
</comment>
<dbReference type="RefSeq" id="WP_095312314.1">
    <property type="nucleotide sequence ID" value="NZ_BORC01000005.1"/>
</dbReference>
<dbReference type="InterPro" id="IPR010982">
    <property type="entry name" value="Lambda_DNA-bd_dom_sf"/>
</dbReference>
<dbReference type="Pfam" id="PF13443">
    <property type="entry name" value="HTH_26"/>
    <property type="match status" value="1"/>
</dbReference>
<keyword evidence="3" id="KW-1185">Reference proteome</keyword>
<reference evidence="2" key="1">
    <citation type="submission" date="2021-03" db="EMBL/GenBank/DDBJ databases">
        <title>Antimicrobial resistance genes in bacteria isolated from Japanese honey, and their potential for conferring macrolide and lincosamide resistance in the American foulbrood pathogen Paenibacillus larvae.</title>
        <authorList>
            <person name="Okamoto M."/>
            <person name="Kumagai M."/>
            <person name="Kanamori H."/>
            <person name="Takamatsu D."/>
        </authorList>
    </citation>
    <scope>NUCLEOTIDE SEQUENCE</scope>
    <source>
        <strain evidence="2">J27TS8</strain>
    </source>
</reference>
<accession>A0A919WK66</accession>
<dbReference type="CDD" id="cd00093">
    <property type="entry name" value="HTH_XRE"/>
    <property type="match status" value="1"/>
</dbReference>
<protein>
    <submittedName>
        <fullName evidence="2">Transcriptional regulator</fullName>
    </submittedName>
</protein>
<dbReference type="EMBL" id="BORC01000005">
    <property type="protein sequence ID" value="GIN63227.1"/>
    <property type="molecule type" value="Genomic_DNA"/>
</dbReference>
<gene>
    <name evidence="2" type="ORF">J27TS8_32200</name>
</gene>
<evidence type="ECO:0000313" key="2">
    <source>
        <dbReference type="EMBL" id="GIN63227.1"/>
    </source>
</evidence>
<organism evidence="2 3">
    <name type="scientific">Robertmurraya siralis</name>
    <dbReference type="NCBI Taxonomy" id="77777"/>
    <lineage>
        <taxon>Bacteria</taxon>
        <taxon>Bacillati</taxon>
        <taxon>Bacillota</taxon>
        <taxon>Bacilli</taxon>
        <taxon>Bacillales</taxon>
        <taxon>Bacillaceae</taxon>
        <taxon>Robertmurraya</taxon>
    </lineage>
</organism>
<dbReference type="Proteomes" id="UP000682111">
    <property type="component" value="Unassembled WGS sequence"/>
</dbReference>
<dbReference type="OrthoDB" id="2186666at2"/>
<dbReference type="Gene3D" id="1.10.260.40">
    <property type="entry name" value="lambda repressor-like DNA-binding domains"/>
    <property type="match status" value="1"/>
</dbReference>
<evidence type="ECO:0000259" key="1">
    <source>
        <dbReference type="Pfam" id="PF13443"/>
    </source>
</evidence>
<dbReference type="SUPFAM" id="SSF47413">
    <property type="entry name" value="lambda repressor-like DNA-binding domains"/>
    <property type="match status" value="1"/>
</dbReference>
<name>A0A919WK66_9BACI</name>
<proteinExistence type="predicted"/>